<sequence>MYHEPEQFNPDRFLDPKTQASPAFGFGRRSCPGVHLAESTLFVMISTLLALFDIRPAKDKDGSDIIPETSGARLPQGQKRPSGY</sequence>
<gene>
    <name evidence="14" type="ORF">AG1IA_10295</name>
</gene>
<protein>
    <submittedName>
        <fullName evidence="14">Cytochrome P450 domain-containing protein</fullName>
    </submittedName>
</protein>
<evidence type="ECO:0000256" key="7">
    <source>
        <dbReference type="ARBA" id="ARBA00022989"/>
    </source>
</evidence>
<evidence type="ECO:0000256" key="13">
    <source>
        <dbReference type="SAM" id="MobiDB-lite"/>
    </source>
</evidence>
<dbReference type="PANTHER" id="PTHR46300:SF2">
    <property type="entry name" value="CYTOCHROME P450 MONOOXYGENASE ALNH-RELATED"/>
    <property type="match status" value="1"/>
</dbReference>
<dbReference type="SUPFAM" id="SSF48264">
    <property type="entry name" value="Cytochrome P450"/>
    <property type="match status" value="1"/>
</dbReference>
<evidence type="ECO:0000256" key="5">
    <source>
        <dbReference type="ARBA" id="ARBA00022692"/>
    </source>
</evidence>
<keyword evidence="8 12" id="KW-0560">Oxidoreductase</keyword>
<evidence type="ECO:0000256" key="3">
    <source>
        <dbReference type="ARBA" id="ARBA00010617"/>
    </source>
</evidence>
<dbReference type="GO" id="GO:0004497">
    <property type="term" value="F:monooxygenase activity"/>
    <property type="evidence" value="ECO:0007669"/>
    <property type="project" value="UniProtKB-KW"/>
</dbReference>
<keyword evidence="9 12" id="KW-0408">Iron</keyword>
<keyword evidence="5" id="KW-0812">Transmembrane</keyword>
<dbReference type="InterPro" id="IPR001128">
    <property type="entry name" value="Cyt_P450"/>
</dbReference>
<dbReference type="AlphaFoldDB" id="L8WCJ8"/>
<comment type="caution">
    <text evidence="14">The sequence shown here is derived from an EMBL/GenBank/DDBJ whole genome shotgun (WGS) entry which is preliminary data.</text>
</comment>
<keyword evidence="10 12" id="KW-0503">Monooxygenase</keyword>
<dbReference type="PANTHER" id="PTHR46300">
    <property type="entry name" value="P450, PUTATIVE (EUROFUNG)-RELATED-RELATED"/>
    <property type="match status" value="1"/>
</dbReference>
<evidence type="ECO:0000256" key="10">
    <source>
        <dbReference type="ARBA" id="ARBA00023033"/>
    </source>
</evidence>
<evidence type="ECO:0000256" key="12">
    <source>
        <dbReference type="RuleBase" id="RU000461"/>
    </source>
</evidence>
<comment type="similarity">
    <text evidence="3 12">Belongs to the cytochrome P450 family.</text>
</comment>
<dbReference type="InterPro" id="IPR036396">
    <property type="entry name" value="Cyt_P450_sf"/>
</dbReference>
<keyword evidence="11" id="KW-0472">Membrane</keyword>
<keyword evidence="4 12" id="KW-0349">Heme</keyword>
<evidence type="ECO:0000256" key="4">
    <source>
        <dbReference type="ARBA" id="ARBA00022617"/>
    </source>
</evidence>
<dbReference type="PROSITE" id="PS00086">
    <property type="entry name" value="CYTOCHROME_P450"/>
    <property type="match status" value="1"/>
</dbReference>
<dbReference type="GO" id="GO:0020037">
    <property type="term" value="F:heme binding"/>
    <property type="evidence" value="ECO:0007669"/>
    <property type="project" value="InterPro"/>
</dbReference>
<evidence type="ECO:0000256" key="11">
    <source>
        <dbReference type="ARBA" id="ARBA00023136"/>
    </source>
</evidence>
<proteinExistence type="inferred from homology"/>
<dbReference type="Pfam" id="PF00067">
    <property type="entry name" value="p450"/>
    <property type="match status" value="1"/>
</dbReference>
<dbReference type="InterPro" id="IPR017972">
    <property type="entry name" value="Cyt_P450_CS"/>
</dbReference>
<dbReference type="Gene3D" id="1.10.630.10">
    <property type="entry name" value="Cytochrome P450"/>
    <property type="match status" value="1"/>
</dbReference>
<dbReference type="EMBL" id="AFRT01005708">
    <property type="protein sequence ID" value="ELU35675.1"/>
    <property type="molecule type" value="Genomic_DNA"/>
</dbReference>
<accession>L8WCJ8</accession>
<dbReference type="HOGENOM" id="CLU_2529012_0_0_1"/>
<reference evidence="14 15" key="1">
    <citation type="journal article" date="2013" name="Nat. Commun.">
        <title>The evolution and pathogenic mechanisms of the rice sheath blight pathogen.</title>
        <authorList>
            <person name="Zheng A."/>
            <person name="Lin R."/>
            <person name="Xu L."/>
            <person name="Qin P."/>
            <person name="Tang C."/>
            <person name="Ai P."/>
            <person name="Zhang D."/>
            <person name="Liu Y."/>
            <person name="Sun Z."/>
            <person name="Feng H."/>
            <person name="Wang Y."/>
            <person name="Chen Y."/>
            <person name="Liang X."/>
            <person name="Fu R."/>
            <person name="Li Q."/>
            <person name="Zhang J."/>
            <person name="Yu X."/>
            <person name="Xie Z."/>
            <person name="Ding L."/>
            <person name="Guan P."/>
            <person name="Tang J."/>
            <person name="Liang Y."/>
            <person name="Wang S."/>
            <person name="Deng Q."/>
            <person name="Li S."/>
            <person name="Zhu J."/>
            <person name="Wang L."/>
            <person name="Liu H."/>
            <person name="Li P."/>
        </authorList>
    </citation>
    <scope>NUCLEOTIDE SEQUENCE [LARGE SCALE GENOMIC DNA]</scope>
    <source>
        <strain evidence="15">AG-1 IA</strain>
    </source>
</reference>
<dbReference type="STRING" id="983506.L8WCJ8"/>
<evidence type="ECO:0000256" key="6">
    <source>
        <dbReference type="ARBA" id="ARBA00022723"/>
    </source>
</evidence>
<name>L8WCJ8_THACA</name>
<dbReference type="GO" id="GO:0016020">
    <property type="term" value="C:membrane"/>
    <property type="evidence" value="ECO:0007669"/>
    <property type="project" value="UniProtKB-SubCell"/>
</dbReference>
<dbReference type="Proteomes" id="UP000011668">
    <property type="component" value="Unassembled WGS sequence"/>
</dbReference>
<dbReference type="OrthoDB" id="2789670at2759"/>
<evidence type="ECO:0000313" key="14">
    <source>
        <dbReference type="EMBL" id="ELU35675.1"/>
    </source>
</evidence>
<evidence type="ECO:0000256" key="1">
    <source>
        <dbReference type="ARBA" id="ARBA00001971"/>
    </source>
</evidence>
<keyword evidence="7" id="KW-1133">Transmembrane helix</keyword>
<evidence type="ECO:0000256" key="9">
    <source>
        <dbReference type="ARBA" id="ARBA00023004"/>
    </source>
</evidence>
<evidence type="ECO:0000256" key="8">
    <source>
        <dbReference type="ARBA" id="ARBA00023002"/>
    </source>
</evidence>
<dbReference type="GO" id="GO:0016705">
    <property type="term" value="F:oxidoreductase activity, acting on paired donors, with incorporation or reduction of molecular oxygen"/>
    <property type="evidence" value="ECO:0007669"/>
    <property type="project" value="InterPro"/>
</dbReference>
<keyword evidence="6 12" id="KW-0479">Metal-binding</keyword>
<dbReference type="GO" id="GO:0005506">
    <property type="term" value="F:iron ion binding"/>
    <property type="evidence" value="ECO:0007669"/>
    <property type="project" value="InterPro"/>
</dbReference>
<dbReference type="InterPro" id="IPR050364">
    <property type="entry name" value="Cytochrome_P450_fung"/>
</dbReference>
<comment type="cofactor">
    <cofactor evidence="1">
        <name>heme</name>
        <dbReference type="ChEBI" id="CHEBI:30413"/>
    </cofactor>
</comment>
<feature type="region of interest" description="Disordered" evidence="13">
    <location>
        <begin position="58"/>
        <end position="84"/>
    </location>
</feature>
<organism evidence="14 15">
    <name type="scientific">Thanatephorus cucumeris (strain AG1-IA)</name>
    <name type="common">Rice sheath blight fungus</name>
    <name type="synonym">Rhizoctonia solani</name>
    <dbReference type="NCBI Taxonomy" id="983506"/>
    <lineage>
        <taxon>Eukaryota</taxon>
        <taxon>Fungi</taxon>
        <taxon>Dikarya</taxon>
        <taxon>Basidiomycota</taxon>
        <taxon>Agaricomycotina</taxon>
        <taxon>Agaricomycetes</taxon>
        <taxon>Cantharellales</taxon>
        <taxon>Ceratobasidiaceae</taxon>
        <taxon>Rhizoctonia</taxon>
        <taxon>Rhizoctonia solani AG-1</taxon>
    </lineage>
</organism>
<comment type="subcellular location">
    <subcellularLocation>
        <location evidence="2">Membrane</location>
    </subcellularLocation>
</comment>
<evidence type="ECO:0000313" key="15">
    <source>
        <dbReference type="Proteomes" id="UP000011668"/>
    </source>
</evidence>
<keyword evidence="15" id="KW-1185">Reference proteome</keyword>
<evidence type="ECO:0000256" key="2">
    <source>
        <dbReference type="ARBA" id="ARBA00004370"/>
    </source>
</evidence>